<gene>
    <name evidence="2" type="ORF">KOR42_50130</name>
</gene>
<protein>
    <submittedName>
        <fullName evidence="2">Uncharacterized protein</fullName>
    </submittedName>
</protein>
<comment type="caution">
    <text evidence="2">The sequence shown here is derived from an EMBL/GenBank/DDBJ whole genome shotgun (WGS) entry which is preliminary data.</text>
</comment>
<evidence type="ECO:0000256" key="1">
    <source>
        <dbReference type="SAM" id="MobiDB-lite"/>
    </source>
</evidence>
<name>A0A5C5VNC9_9PLAN</name>
<proteinExistence type="predicted"/>
<dbReference type="EMBL" id="SIHI01000056">
    <property type="protein sequence ID" value="TWT40078.1"/>
    <property type="molecule type" value="Genomic_DNA"/>
</dbReference>
<reference evidence="2 3" key="1">
    <citation type="submission" date="2019-02" db="EMBL/GenBank/DDBJ databases">
        <title>Deep-cultivation of Planctomycetes and their phenomic and genomic characterization uncovers novel biology.</title>
        <authorList>
            <person name="Wiegand S."/>
            <person name="Jogler M."/>
            <person name="Boedeker C."/>
            <person name="Pinto D."/>
            <person name="Vollmers J."/>
            <person name="Rivas-Marin E."/>
            <person name="Kohn T."/>
            <person name="Peeters S.H."/>
            <person name="Heuer A."/>
            <person name="Rast P."/>
            <person name="Oberbeckmann S."/>
            <person name="Bunk B."/>
            <person name="Jeske O."/>
            <person name="Meyerdierks A."/>
            <person name="Storesund J.E."/>
            <person name="Kallscheuer N."/>
            <person name="Luecker S."/>
            <person name="Lage O.M."/>
            <person name="Pohl T."/>
            <person name="Merkel B.J."/>
            <person name="Hornburger P."/>
            <person name="Mueller R.-W."/>
            <person name="Bruemmer F."/>
            <person name="Labrenz M."/>
            <person name="Spormann A.M."/>
            <person name="Op Den Camp H."/>
            <person name="Overmann J."/>
            <person name="Amann R."/>
            <person name="Jetten M.S.M."/>
            <person name="Mascher T."/>
            <person name="Medema M.H."/>
            <person name="Devos D.P."/>
            <person name="Kaster A.-K."/>
            <person name="Ovreas L."/>
            <person name="Rohde M."/>
            <person name="Galperin M.Y."/>
            <person name="Jogler C."/>
        </authorList>
    </citation>
    <scope>NUCLEOTIDE SEQUENCE [LARGE SCALE GENOMIC DNA]</scope>
    <source>
        <strain evidence="2 3">KOR42</strain>
    </source>
</reference>
<feature type="region of interest" description="Disordered" evidence="1">
    <location>
        <begin position="102"/>
        <end position="130"/>
    </location>
</feature>
<evidence type="ECO:0000313" key="3">
    <source>
        <dbReference type="Proteomes" id="UP000317243"/>
    </source>
</evidence>
<keyword evidence="3" id="KW-1185">Reference proteome</keyword>
<organism evidence="2 3">
    <name type="scientific">Thalassoglobus neptunius</name>
    <dbReference type="NCBI Taxonomy" id="1938619"/>
    <lineage>
        <taxon>Bacteria</taxon>
        <taxon>Pseudomonadati</taxon>
        <taxon>Planctomycetota</taxon>
        <taxon>Planctomycetia</taxon>
        <taxon>Planctomycetales</taxon>
        <taxon>Planctomycetaceae</taxon>
        <taxon>Thalassoglobus</taxon>
    </lineage>
</organism>
<accession>A0A5C5VNC9</accession>
<dbReference type="AlphaFoldDB" id="A0A5C5VNC9"/>
<evidence type="ECO:0000313" key="2">
    <source>
        <dbReference type="EMBL" id="TWT40078.1"/>
    </source>
</evidence>
<sequence>MSDKEFECLFIAPTASIFDSYRVRIRSSSNVISGCLPGDPAVVRDRHSVGTADQAPAEPILIEVRGSKPLHERPLTANRRTWNRLDRRSLIRRGENRDVPAEVGGPSFVISRNGGNGKRSQNRNWPRDRSAGINLETGRTIRQRPGHWLLAVGINSSELSRIELTLCGHAGRGIEHDWELIGGTHGNVETLRDHSQLRVSQDNHDGMWPPHLIGAGAPGDDSAIRFNRHSMWSDPQRKLKWILIEVTHQGCIPIQDSDLGGFRRQSEEFRRMIDR</sequence>
<dbReference type="Proteomes" id="UP000317243">
    <property type="component" value="Unassembled WGS sequence"/>
</dbReference>